<feature type="compositionally biased region" description="Basic residues" evidence="1">
    <location>
        <begin position="506"/>
        <end position="519"/>
    </location>
</feature>
<dbReference type="Pfam" id="PF00566">
    <property type="entry name" value="RabGAP-TBC"/>
    <property type="match status" value="1"/>
</dbReference>
<feature type="compositionally biased region" description="Basic and acidic residues" evidence="1">
    <location>
        <begin position="520"/>
        <end position="529"/>
    </location>
</feature>
<dbReference type="PROSITE" id="PS50086">
    <property type="entry name" value="TBC_RABGAP"/>
    <property type="match status" value="1"/>
</dbReference>
<gene>
    <name evidence="3" type="ORF">M0813_09393</name>
</gene>
<dbReference type="Gene3D" id="1.10.8.270">
    <property type="entry name" value="putative rabgap domain of human tbc1 domain family member 14 like domains"/>
    <property type="match status" value="1"/>
</dbReference>
<dbReference type="EMBL" id="JAOAOG010000331">
    <property type="protein sequence ID" value="KAJ6227978.1"/>
    <property type="molecule type" value="Genomic_DNA"/>
</dbReference>
<dbReference type="SMART" id="SM00164">
    <property type="entry name" value="TBC"/>
    <property type="match status" value="1"/>
</dbReference>
<name>A0ABQ8X5N9_9EUKA</name>
<organism evidence="3 4">
    <name type="scientific">Anaeramoeba flamelloides</name>
    <dbReference type="NCBI Taxonomy" id="1746091"/>
    <lineage>
        <taxon>Eukaryota</taxon>
        <taxon>Metamonada</taxon>
        <taxon>Anaeramoebidae</taxon>
        <taxon>Anaeramoeba</taxon>
    </lineage>
</organism>
<evidence type="ECO:0000313" key="4">
    <source>
        <dbReference type="Proteomes" id="UP001150062"/>
    </source>
</evidence>
<keyword evidence="4" id="KW-1185">Reference proteome</keyword>
<dbReference type="SUPFAM" id="SSF47923">
    <property type="entry name" value="Ypt/Rab-GAP domain of gyp1p"/>
    <property type="match status" value="2"/>
</dbReference>
<dbReference type="Proteomes" id="UP001150062">
    <property type="component" value="Unassembled WGS sequence"/>
</dbReference>
<feature type="region of interest" description="Disordered" evidence="1">
    <location>
        <begin position="467"/>
        <end position="530"/>
    </location>
</feature>
<feature type="region of interest" description="Disordered" evidence="1">
    <location>
        <begin position="570"/>
        <end position="600"/>
    </location>
</feature>
<comment type="caution">
    <text evidence="3">The sequence shown here is derived from an EMBL/GenBank/DDBJ whole genome shotgun (WGS) entry which is preliminary data.</text>
</comment>
<protein>
    <submittedName>
        <fullName evidence="3">Rab-gtpase-tbc domain-containing protein-related</fullName>
    </submittedName>
</protein>
<proteinExistence type="predicted"/>
<dbReference type="InterPro" id="IPR050302">
    <property type="entry name" value="Rab_GAP_TBC_domain"/>
</dbReference>
<accession>A0ABQ8X5N9</accession>
<dbReference type="InterPro" id="IPR035969">
    <property type="entry name" value="Rab-GAP_TBC_sf"/>
</dbReference>
<dbReference type="InterPro" id="IPR000195">
    <property type="entry name" value="Rab-GAP-TBC_dom"/>
</dbReference>
<evidence type="ECO:0000259" key="2">
    <source>
        <dbReference type="PROSITE" id="PS50086"/>
    </source>
</evidence>
<feature type="domain" description="Rab-GAP TBC" evidence="2">
    <location>
        <begin position="181"/>
        <end position="369"/>
    </location>
</feature>
<evidence type="ECO:0000256" key="1">
    <source>
        <dbReference type="SAM" id="MobiDB-lite"/>
    </source>
</evidence>
<dbReference type="Gene3D" id="1.10.10.750">
    <property type="entry name" value="Ypt/Rab-GAP domain of gyp1p, domain 1"/>
    <property type="match status" value="1"/>
</dbReference>
<dbReference type="PANTHER" id="PTHR47219:SF9">
    <property type="entry name" value="GTPASE ACTIVATING PROTEIN AND CENTROSOME-ASSOCIATED, ISOFORM B"/>
    <property type="match status" value="1"/>
</dbReference>
<dbReference type="Gene3D" id="1.10.472.80">
    <property type="entry name" value="Ypt/Rab-GAP domain of gyp1p, domain 3"/>
    <property type="match status" value="1"/>
</dbReference>
<evidence type="ECO:0000313" key="3">
    <source>
        <dbReference type="EMBL" id="KAJ6227978.1"/>
    </source>
</evidence>
<reference evidence="3" key="1">
    <citation type="submission" date="2022-08" db="EMBL/GenBank/DDBJ databases">
        <title>Novel sulfate-reducing endosymbionts in the free-living metamonad Anaeramoeba.</title>
        <authorList>
            <person name="Jerlstrom-Hultqvist J."/>
            <person name="Cepicka I."/>
            <person name="Gallot-Lavallee L."/>
            <person name="Salas-Leiva D."/>
            <person name="Curtis B.A."/>
            <person name="Zahonova K."/>
            <person name="Pipaliya S."/>
            <person name="Dacks J."/>
            <person name="Roger A.J."/>
        </authorList>
    </citation>
    <scope>NUCLEOTIDE SEQUENCE</scope>
    <source>
        <strain evidence="3">Schooner1</strain>
    </source>
</reference>
<dbReference type="PANTHER" id="PTHR47219">
    <property type="entry name" value="RAB GTPASE-ACTIVATING PROTEIN 1-LIKE"/>
    <property type="match status" value="1"/>
</dbReference>
<sequence length="600" mass="71573">MSGIVETDYFLDEKLEIITSTDTNESEKSGSETRKSENKKQNVLKFQFIEAKEKENKLNANTRRLAINPMALNKNNFQRNSIQILYSGSIVGYQDPKTQQIMGVHNEEKNSRHSLPNLTEYNYNRYGFLIEKDPITYTDKELCKKTQFEKYLNSKWMNIKKNWHKTQNKKPKQLKKLIRSGIPNSFRGVVWEHLIGSYRISQKYPNVYPKLISNIDPDLETEIRKDLNRTFPFHENFQNGSFQEPLFRILIAWSNCEESEDIGYVQGMPFIAGAFLIYLTEEDAFYAFKYLMTKYQVREIFRSGFPLIWIYIYQLEKLLEIHLPDLFNHLKKEGLKLQDFVLPWLIGIFAERFSFEIVVRVWDIYFNEGSCFLLKFILSLLSWKKKEILSLGHDDIYFLLQNLSKTNCNIDFLISRALNFKIKEKELQGWASEYKKKHNIKFQIFNQEKLDKNLFIQSRSIEKQLSSRSSGSLIKPGNNRDCGISSEDDEIHKNKTSRGGKEKNKTKIRKDKKRKKHKNSGKDKNDWHYYSKQKKMNFHYNKEYSKKNTKNFGIQQRIDIRIIQQRKIEKLKKKKKYQKKRKKRKQKLQQKKRTSKSKKK</sequence>